<dbReference type="Gene3D" id="2.40.50.180">
    <property type="entry name" value="CheA-289, Domain 4"/>
    <property type="match status" value="1"/>
</dbReference>
<dbReference type="AlphaFoldDB" id="A0A7L9RT87"/>
<evidence type="ECO:0000313" key="3">
    <source>
        <dbReference type="Proteomes" id="UP000594001"/>
    </source>
</evidence>
<reference evidence="2 3" key="1">
    <citation type="submission" date="2020-06" db="EMBL/GenBank/DDBJ databases">
        <title>The endosymbiont of the kinetoplastid Bodo saltans is a Paracaedibacter-like alpha-proteobacterium possessing a putative toxin-antitoxin system.</title>
        <authorList>
            <person name="Midha S."/>
            <person name="Rigden D.J."/>
            <person name="Siozios S."/>
            <person name="Hurst G.D.D."/>
            <person name="Jackson A.P."/>
        </authorList>
    </citation>
    <scope>NUCLEOTIDE SEQUENCE [LARGE SCALE GENOMIC DNA]</scope>
    <source>
        <strain evidence="2">Lake Konstanz</strain>
    </source>
</reference>
<proteinExistence type="predicted"/>
<dbReference type="InterPro" id="IPR036061">
    <property type="entry name" value="CheW-like_dom_sf"/>
</dbReference>
<keyword evidence="3" id="KW-1185">Reference proteome</keyword>
<dbReference type="PANTHER" id="PTHR22617">
    <property type="entry name" value="CHEMOTAXIS SENSOR HISTIDINE KINASE-RELATED"/>
    <property type="match status" value="1"/>
</dbReference>
<dbReference type="SMART" id="SM00260">
    <property type="entry name" value="CheW"/>
    <property type="match status" value="1"/>
</dbReference>
<dbReference type="RefSeq" id="WP_350332569.1">
    <property type="nucleotide sequence ID" value="NZ_CP054719.1"/>
</dbReference>
<name>A0A7L9RT87_9PROT</name>
<dbReference type="PANTHER" id="PTHR22617:SF23">
    <property type="entry name" value="CHEMOTAXIS PROTEIN CHEW"/>
    <property type="match status" value="1"/>
</dbReference>
<dbReference type="KEGG" id="pbal:CPBP_00597"/>
<dbReference type="EMBL" id="CP054719">
    <property type="protein sequence ID" value="QOL19827.1"/>
    <property type="molecule type" value="Genomic_DNA"/>
</dbReference>
<dbReference type="Proteomes" id="UP000594001">
    <property type="component" value="Chromosome"/>
</dbReference>
<dbReference type="InterPro" id="IPR039315">
    <property type="entry name" value="CheW"/>
</dbReference>
<evidence type="ECO:0000259" key="1">
    <source>
        <dbReference type="PROSITE" id="PS50851"/>
    </source>
</evidence>
<sequence length="166" mass="18704">MIDTPLKNNLSDDSIHDHYLTVKIGDQLFGFPVIHLRDIFKSLEITPIPLAPKAILGSINLRGKVVTVIDLRLKLYPNVNIENRDSMHIAVAHGQELLSFVVDSVGDVLNIPQSKFEPLPSTLEQHWLNIAEGVCQLNESLIIRLNMEHLLDLITREDRTNGEKSL</sequence>
<dbReference type="Gene3D" id="2.30.30.40">
    <property type="entry name" value="SH3 Domains"/>
    <property type="match status" value="1"/>
</dbReference>
<dbReference type="Pfam" id="PF01584">
    <property type="entry name" value="CheW"/>
    <property type="match status" value="1"/>
</dbReference>
<organism evidence="2 3">
    <name type="scientific">Candidatus Bodocaedibacter vickermanii</name>
    <dbReference type="NCBI Taxonomy" id="2741701"/>
    <lineage>
        <taxon>Bacteria</taxon>
        <taxon>Pseudomonadati</taxon>
        <taxon>Pseudomonadota</taxon>
        <taxon>Alphaproteobacteria</taxon>
        <taxon>Holosporales</taxon>
        <taxon>Candidatus Paracaedibacteraceae</taxon>
        <taxon>Candidatus Bodocaedibacter</taxon>
    </lineage>
</organism>
<evidence type="ECO:0000313" key="2">
    <source>
        <dbReference type="EMBL" id="QOL19827.1"/>
    </source>
</evidence>
<dbReference type="GO" id="GO:0007165">
    <property type="term" value="P:signal transduction"/>
    <property type="evidence" value="ECO:0007669"/>
    <property type="project" value="InterPro"/>
</dbReference>
<dbReference type="SUPFAM" id="SSF50341">
    <property type="entry name" value="CheW-like"/>
    <property type="match status" value="1"/>
</dbReference>
<dbReference type="GO" id="GO:0006935">
    <property type="term" value="P:chemotaxis"/>
    <property type="evidence" value="ECO:0007669"/>
    <property type="project" value="InterPro"/>
</dbReference>
<accession>A0A7L9RT87</accession>
<protein>
    <submittedName>
        <fullName evidence="2">Chemotaxis protein CheW</fullName>
    </submittedName>
</protein>
<feature type="domain" description="CheW-like" evidence="1">
    <location>
        <begin position="16"/>
        <end position="156"/>
    </location>
</feature>
<dbReference type="GO" id="GO:0005829">
    <property type="term" value="C:cytosol"/>
    <property type="evidence" value="ECO:0007669"/>
    <property type="project" value="TreeGrafter"/>
</dbReference>
<dbReference type="PROSITE" id="PS50851">
    <property type="entry name" value="CHEW"/>
    <property type="match status" value="1"/>
</dbReference>
<dbReference type="InterPro" id="IPR002545">
    <property type="entry name" value="CheW-lke_dom"/>
</dbReference>
<gene>
    <name evidence="2" type="primary">cheW</name>
    <name evidence="2" type="ORF">CPBP_00597</name>
</gene>